<evidence type="ECO:0000256" key="1">
    <source>
        <dbReference type="SAM" id="Coils"/>
    </source>
</evidence>
<proteinExistence type="predicted"/>
<dbReference type="EMBL" id="CAJZBQ010000062">
    <property type="protein sequence ID" value="CAG9335296.1"/>
    <property type="molecule type" value="Genomic_DNA"/>
</dbReference>
<reference evidence="3" key="1">
    <citation type="submission" date="2021-09" db="EMBL/GenBank/DDBJ databases">
        <authorList>
            <consortium name="AG Swart"/>
            <person name="Singh M."/>
            <person name="Singh A."/>
            <person name="Seah K."/>
            <person name="Emmerich C."/>
        </authorList>
    </citation>
    <scope>NUCLEOTIDE SEQUENCE</scope>
    <source>
        <strain evidence="3">ATCC30299</strain>
    </source>
</reference>
<accession>A0AAU9KMI7</accession>
<dbReference type="AlphaFoldDB" id="A0AAU9KMI7"/>
<keyword evidence="4" id="KW-1185">Reference proteome</keyword>
<feature type="coiled-coil region" evidence="1">
    <location>
        <begin position="106"/>
        <end position="143"/>
    </location>
</feature>
<comment type="caution">
    <text evidence="3">The sequence shown here is derived from an EMBL/GenBank/DDBJ whole genome shotgun (WGS) entry which is preliminary data.</text>
</comment>
<sequence length="488" mass="57542">MTIYAIDINNHKISAAMKILGIDPSELIQLSYDDFYERNADEDIQKLRYDHYIKKLNDTVKLIKNKIKESRGWSLDKVSKETKFHIFSPEPLNKSFNFEKLKEKHKEIICNALNDYEREIQARENKEKKLKKAWNIKEKLQEKEIKLRKSKLNKFVDVQKRNIEDIKRKEQNSLLEALKSESSSPVIRKSPDSLLGSRKINSVNGRRSDTKLLKTKSGDISEEEIEEQLTSIYKKIEKSKGMHDELINRKKSQISRKHSEINVKKFENSDLEAIETAIKLISRHKKATERRAQSAMKQQEARNLSKRKYFERFTLAQEKLKEKDDEIMKNLENFEKKAQSLQKLLETKKAAKHKNLELKVELHRLKTRDTQTNRERHKRIMLAKRDHILGKQHESRKRIKAMRSELESSITTKRANARKVMIEKEKMHEILAIVSNHPESRLAKQRIKEMSIQLARPTSDLELTNSDNPLDITEDQAYQKNVSYTKSF</sequence>
<feature type="coiled-coil region" evidence="1">
    <location>
        <begin position="317"/>
        <end position="368"/>
    </location>
</feature>
<organism evidence="3 4">
    <name type="scientific">Blepharisma stoltei</name>
    <dbReference type="NCBI Taxonomy" id="1481888"/>
    <lineage>
        <taxon>Eukaryota</taxon>
        <taxon>Sar</taxon>
        <taxon>Alveolata</taxon>
        <taxon>Ciliophora</taxon>
        <taxon>Postciliodesmatophora</taxon>
        <taxon>Heterotrichea</taxon>
        <taxon>Heterotrichida</taxon>
        <taxon>Blepharismidae</taxon>
        <taxon>Blepharisma</taxon>
    </lineage>
</organism>
<keyword evidence="1" id="KW-0175">Coiled coil</keyword>
<evidence type="ECO:0000313" key="3">
    <source>
        <dbReference type="EMBL" id="CAG9335296.1"/>
    </source>
</evidence>
<name>A0AAU9KMI7_9CILI</name>
<protein>
    <submittedName>
        <fullName evidence="3">Uncharacterized protein</fullName>
    </submittedName>
</protein>
<evidence type="ECO:0000256" key="2">
    <source>
        <dbReference type="SAM" id="MobiDB-lite"/>
    </source>
</evidence>
<dbReference type="Proteomes" id="UP001162131">
    <property type="component" value="Unassembled WGS sequence"/>
</dbReference>
<gene>
    <name evidence="3" type="ORF">BSTOLATCC_MIC63773</name>
</gene>
<evidence type="ECO:0000313" key="4">
    <source>
        <dbReference type="Proteomes" id="UP001162131"/>
    </source>
</evidence>
<feature type="region of interest" description="Disordered" evidence="2">
    <location>
        <begin position="178"/>
        <end position="201"/>
    </location>
</feature>